<keyword evidence="4" id="KW-0255">Endonuclease</keyword>
<sequence>LHVIRHLKVCFAVMGVPKCLKTDSAPAYVGGRVERFLQAWGAKHFTGIAHLSTRQAVVERANRT</sequence>
<evidence type="ECO:0000313" key="9">
    <source>
        <dbReference type="Proteomes" id="UP000579685"/>
    </source>
</evidence>
<dbReference type="SUPFAM" id="SSF53098">
    <property type="entry name" value="Ribonuclease H-like"/>
    <property type="match status" value="1"/>
</dbReference>
<evidence type="ECO:0000259" key="7">
    <source>
        <dbReference type="PROSITE" id="PS50994"/>
    </source>
</evidence>
<dbReference type="PANTHER" id="PTHR41694">
    <property type="entry name" value="ENDOGENOUS RETROVIRUS GROUP K MEMBER POL PROTEIN"/>
    <property type="match status" value="1"/>
</dbReference>
<accession>A0A7L1UNN3</accession>
<evidence type="ECO:0000256" key="1">
    <source>
        <dbReference type="ARBA" id="ARBA00022679"/>
    </source>
</evidence>
<name>A0A7L1UNN3_PHANI</name>
<protein>
    <submittedName>
        <fullName evidence="8">POK18 protein</fullName>
    </submittedName>
</protein>
<dbReference type="PANTHER" id="PTHR41694:SF3">
    <property type="entry name" value="RNA-DIRECTED DNA POLYMERASE-RELATED"/>
    <property type="match status" value="1"/>
</dbReference>
<dbReference type="GO" id="GO:0003964">
    <property type="term" value="F:RNA-directed DNA polymerase activity"/>
    <property type="evidence" value="ECO:0007669"/>
    <property type="project" value="UniProtKB-KW"/>
</dbReference>
<gene>
    <name evidence="8" type="primary">Ervk18_9</name>
    <name evidence="8" type="ORF">PHANIT_R15365</name>
</gene>
<evidence type="ECO:0000256" key="2">
    <source>
        <dbReference type="ARBA" id="ARBA00022695"/>
    </source>
</evidence>
<evidence type="ECO:0000256" key="5">
    <source>
        <dbReference type="ARBA" id="ARBA00022801"/>
    </source>
</evidence>
<feature type="domain" description="Integrase catalytic" evidence="7">
    <location>
        <begin position="1"/>
        <end position="64"/>
    </location>
</feature>
<evidence type="ECO:0000256" key="4">
    <source>
        <dbReference type="ARBA" id="ARBA00022759"/>
    </source>
</evidence>
<feature type="non-terminal residue" evidence="8">
    <location>
        <position position="64"/>
    </location>
</feature>
<dbReference type="Gene3D" id="3.30.420.10">
    <property type="entry name" value="Ribonuclease H-like superfamily/Ribonuclease H"/>
    <property type="match status" value="1"/>
</dbReference>
<keyword evidence="5" id="KW-0378">Hydrolase</keyword>
<keyword evidence="3" id="KW-0540">Nuclease</keyword>
<evidence type="ECO:0000313" key="8">
    <source>
        <dbReference type="EMBL" id="NXO74625.1"/>
    </source>
</evidence>
<keyword evidence="2" id="KW-0548">Nucleotidyltransferase</keyword>
<dbReference type="GO" id="GO:0016787">
    <property type="term" value="F:hydrolase activity"/>
    <property type="evidence" value="ECO:0007669"/>
    <property type="project" value="UniProtKB-KW"/>
</dbReference>
<dbReference type="PROSITE" id="PS50994">
    <property type="entry name" value="INTEGRASE"/>
    <property type="match status" value="1"/>
</dbReference>
<dbReference type="InterPro" id="IPR001584">
    <property type="entry name" value="Integrase_cat-core"/>
</dbReference>
<dbReference type="GO" id="GO:0035613">
    <property type="term" value="F:RNA stem-loop binding"/>
    <property type="evidence" value="ECO:0007669"/>
    <property type="project" value="TreeGrafter"/>
</dbReference>
<reference evidence="8 9" key="1">
    <citation type="submission" date="2019-09" db="EMBL/GenBank/DDBJ databases">
        <title>Bird 10,000 Genomes (B10K) Project - Family phase.</title>
        <authorList>
            <person name="Zhang G."/>
        </authorList>
    </citation>
    <scope>NUCLEOTIDE SEQUENCE [LARGE SCALE GENOMIC DNA]</scope>
    <source>
        <strain evidence="8">B10K-DU-002-32</strain>
        <tissue evidence="8">Muscle</tissue>
    </source>
</reference>
<dbReference type="AlphaFoldDB" id="A0A7L1UNN3"/>
<dbReference type="InterPro" id="IPR036397">
    <property type="entry name" value="RNaseH_sf"/>
</dbReference>
<keyword evidence="6" id="KW-0695">RNA-directed DNA polymerase</keyword>
<dbReference type="EMBL" id="VXBQ01018567">
    <property type="protein sequence ID" value="NXO74625.1"/>
    <property type="molecule type" value="Genomic_DNA"/>
</dbReference>
<organism evidence="8 9">
    <name type="scientific">Phainopepla nitens</name>
    <name type="common">Phainopepla</name>
    <dbReference type="NCBI Taxonomy" id="161653"/>
    <lineage>
        <taxon>Eukaryota</taxon>
        <taxon>Metazoa</taxon>
        <taxon>Chordata</taxon>
        <taxon>Craniata</taxon>
        <taxon>Vertebrata</taxon>
        <taxon>Euteleostomi</taxon>
        <taxon>Archelosauria</taxon>
        <taxon>Archosauria</taxon>
        <taxon>Dinosauria</taxon>
        <taxon>Saurischia</taxon>
        <taxon>Theropoda</taxon>
        <taxon>Coelurosauria</taxon>
        <taxon>Aves</taxon>
        <taxon>Neognathae</taxon>
        <taxon>Neoaves</taxon>
        <taxon>Telluraves</taxon>
        <taxon>Australaves</taxon>
        <taxon>Passeriformes</taxon>
        <taxon>Bombycillidae</taxon>
        <taxon>Phainopepla</taxon>
    </lineage>
</organism>
<dbReference type="Proteomes" id="UP000579685">
    <property type="component" value="Unassembled WGS sequence"/>
</dbReference>
<evidence type="ECO:0000256" key="6">
    <source>
        <dbReference type="ARBA" id="ARBA00022918"/>
    </source>
</evidence>
<feature type="non-terminal residue" evidence="8">
    <location>
        <position position="1"/>
    </location>
</feature>
<evidence type="ECO:0000256" key="3">
    <source>
        <dbReference type="ARBA" id="ARBA00022722"/>
    </source>
</evidence>
<comment type="caution">
    <text evidence="8">The sequence shown here is derived from an EMBL/GenBank/DDBJ whole genome shotgun (WGS) entry which is preliminary data.</text>
</comment>
<dbReference type="GO" id="GO:0015074">
    <property type="term" value="P:DNA integration"/>
    <property type="evidence" value="ECO:0007669"/>
    <property type="project" value="InterPro"/>
</dbReference>
<keyword evidence="1" id="KW-0808">Transferase</keyword>
<dbReference type="InterPro" id="IPR012337">
    <property type="entry name" value="RNaseH-like_sf"/>
</dbReference>
<keyword evidence="9" id="KW-1185">Reference proteome</keyword>
<dbReference type="GO" id="GO:0004519">
    <property type="term" value="F:endonuclease activity"/>
    <property type="evidence" value="ECO:0007669"/>
    <property type="project" value="UniProtKB-KW"/>
</dbReference>
<proteinExistence type="predicted"/>